<proteinExistence type="predicted"/>
<name>A0A7G9Y5H0_9EURY</name>
<protein>
    <submittedName>
        <fullName evidence="1">Uncharacterized protein</fullName>
    </submittedName>
</protein>
<sequence length="151" mass="16369">MRVYVYAPVLTPDFTIASLMRSLFIAAYVARAFGVTRYPSSSNSKRISRSIASISGIMMSGRSRSTIERIAFASIMLTVYALCATCCAGARSYRSTAIVSMPRRCASITISLPSSPAPNKSSLSEFFSSGAAITSSFFIISCSRDLGYYWV</sequence>
<gene>
    <name evidence="1" type="ORF">APKMFMID_00001</name>
</gene>
<organism evidence="1">
    <name type="scientific">Candidatus Methanogaster sp. ANME-2c ERB4</name>
    <dbReference type="NCBI Taxonomy" id="2759911"/>
    <lineage>
        <taxon>Archaea</taxon>
        <taxon>Methanobacteriati</taxon>
        <taxon>Methanobacteriota</taxon>
        <taxon>Stenosarchaea group</taxon>
        <taxon>Methanomicrobia</taxon>
        <taxon>Methanosarcinales</taxon>
        <taxon>ANME-2 cluster</taxon>
        <taxon>Candidatus Methanogasteraceae</taxon>
        <taxon>Candidatus Methanogaster</taxon>
    </lineage>
</organism>
<dbReference type="EMBL" id="MT630802">
    <property type="protein sequence ID" value="QNO43254.1"/>
    <property type="molecule type" value="Genomic_DNA"/>
</dbReference>
<evidence type="ECO:0000313" key="1">
    <source>
        <dbReference type="EMBL" id="QNO43254.1"/>
    </source>
</evidence>
<reference evidence="1" key="1">
    <citation type="submission" date="2020-06" db="EMBL/GenBank/DDBJ databases">
        <title>Unique genomic features of the anaerobic methanotrophic archaea.</title>
        <authorList>
            <person name="Chadwick G.L."/>
            <person name="Skennerton C.T."/>
            <person name="Laso-Perez R."/>
            <person name="Leu A.O."/>
            <person name="Speth D.R."/>
            <person name="Yu H."/>
            <person name="Morgan-Lang C."/>
            <person name="Hatzenpichler R."/>
            <person name="Goudeau D."/>
            <person name="Malmstrom R."/>
            <person name="Brazelton W.J."/>
            <person name="Woyke T."/>
            <person name="Hallam S.J."/>
            <person name="Tyson G.W."/>
            <person name="Wegener G."/>
            <person name="Boetius A."/>
            <person name="Orphan V."/>
        </authorList>
    </citation>
    <scope>NUCLEOTIDE SEQUENCE</scope>
</reference>
<dbReference type="AlphaFoldDB" id="A0A7G9Y5H0"/>
<accession>A0A7G9Y5H0</accession>